<evidence type="ECO:0000313" key="1">
    <source>
        <dbReference type="EMBL" id="KAH7127217.1"/>
    </source>
</evidence>
<reference evidence="1" key="1">
    <citation type="journal article" date="2021" name="Nat. Commun.">
        <title>Genetic determinants of endophytism in the Arabidopsis root mycobiome.</title>
        <authorList>
            <person name="Mesny F."/>
            <person name="Miyauchi S."/>
            <person name="Thiergart T."/>
            <person name="Pickel B."/>
            <person name="Atanasova L."/>
            <person name="Karlsson M."/>
            <person name="Huettel B."/>
            <person name="Barry K.W."/>
            <person name="Haridas S."/>
            <person name="Chen C."/>
            <person name="Bauer D."/>
            <person name="Andreopoulos W."/>
            <person name="Pangilinan J."/>
            <person name="LaButti K."/>
            <person name="Riley R."/>
            <person name="Lipzen A."/>
            <person name="Clum A."/>
            <person name="Drula E."/>
            <person name="Henrissat B."/>
            <person name="Kohler A."/>
            <person name="Grigoriev I.V."/>
            <person name="Martin F.M."/>
            <person name="Hacquard S."/>
        </authorList>
    </citation>
    <scope>NUCLEOTIDE SEQUENCE</scope>
    <source>
        <strain evidence="1">MPI-CAGE-CH-0243</strain>
    </source>
</reference>
<accession>A0A9P9INL7</accession>
<dbReference type="SUPFAM" id="SSF53335">
    <property type="entry name" value="S-adenosyl-L-methionine-dependent methyltransferases"/>
    <property type="match status" value="1"/>
</dbReference>
<dbReference type="OrthoDB" id="184880at2759"/>
<sequence length="283" mass="31206">MSTKSVNPPTEYILANPDEIQRLTYNHNLFAAAMNNNLVLAPIDFSTQNSLRILDSATANGLWLRDLASKMPNPGHHEFVGTDISPADFPSEPDNNFSYKIQDVNKPWPEKLKGSFDLVHQRLGLAASGTSTKFAVLALAELVKPGGWVQFVEMEDRICESDGETWKKAVGLMRAIFGAMNARLGIADEIAAWLRAEAGLVDVQEKVVEIGYGAKSGDATLAEEGIWATRKSFEGLIGFAKTLTGEVLGIEAKDLDKLPETLEKECRERGHSFFLRVVWGRKE</sequence>
<dbReference type="AlphaFoldDB" id="A0A9P9INL7"/>
<evidence type="ECO:0008006" key="3">
    <source>
        <dbReference type="Google" id="ProtNLM"/>
    </source>
</evidence>
<name>A0A9P9INL7_9PLEO</name>
<proteinExistence type="predicted"/>
<dbReference type="Proteomes" id="UP000700596">
    <property type="component" value="Unassembled WGS sequence"/>
</dbReference>
<evidence type="ECO:0000313" key="2">
    <source>
        <dbReference type="Proteomes" id="UP000700596"/>
    </source>
</evidence>
<dbReference type="InterPro" id="IPR029063">
    <property type="entry name" value="SAM-dependent_MTases_sf"/>
</dbReference>
<dbReference type="Gene3D" id="3.40.50.150">
    <property type="entry name" value="Vaccinia Virus protein VP39"/>
    <property type="match status" value="1"/>
</dbReference>
<comment type="caution">
    <text evidence="1">The sequence shown here is derived from an EMBL/GenBank/DDBJ whole genome shotgun (WGS) entry which is preliminary data.</text>
</comment>
<keyword evidence="2" id="KW-1185">Reference proteome</keyword>
<organism evidence="1 2">
    <name type="scientific">Dendryphion nanum</name>
    <dbReference type="NCBI Taxonomy" id="256645"/>
    <lineage>
        <taxon>Eukaryota</taxon>
        <taxon>Fungi</taxon>
        <taxon>Dikarya</taxon>
        <taxon>Ascomycota</taxon>
        <taxon>Pezizomycotina</taxon>
        <taxon>Dothideomycetes</taxon>
        <taxon>Pleosporomycetidae</taxon>
        <taxon>Pleosporales</taxon>
        <taxon>Torulaceae</taxon>
        <taxon>Dendryphion</taxon>
    </lineage>
</organism>
<dbReference type="EMBL" id="JAGMWT010000006">
    <property type="protein sequence ID" value="KAH7127217.1"/>
    <property type="molecule type" value="Genomic_DNA"/>
</dbReference>
<protein>
    <recommendedName>
        <fullName evidence="3">Methyltransferase</fullName>
    </recommendedName>
</protein>
<gene>
    <name evidence="1" type="ORF">B0J11DRAFT_297723</name>
</gene>